<dbReference type="Proteomes" id="UP000747399">
    <property type="component" value="Unassembled WGS sequence"/>
</dbReference>
<name>A0A8J4BTI7_9CHLO</name>
<dbReference type="InterPro" id="IPR003615">
    <property type="entry name" value="HNH_nuc"/>
</dbReference>
<proteinExistence type="predicted"/>
<evidence type="ECO:0000259" key="1">
    <source>
        <dbReference type="Pfam" id="PF13391"/>
    </source>
</evidence>
<reference evidence="2" key="1">
    <citation type="journal article" date="2021" name="Proc. Natl. Acad. Sci. U.S.A.">
        <title>Three genomes in the algal genus Volvox reveal the fate of a haploid sex-determining region after a transition to homothallism.</title>
        <authorList>
            <person name="Yamamoto K."/>
            <person name="Hamaji T."/>
            <person name="Kawai-Toyooka H."/>
            <person name="Matsuzaki R."/>
            <person name="Takahashi F."/>
            <person name="Nishimura Y."/>
            <person name="Kawachi M."/>
            <person name="Noguchi H."/>
            <person name="Minakuchi Y."/>
            <person name="Umen J.G."/>
            <person name="Toyoda A."/>
            <person name="Nozaki H."/>
        </authorList>
    </citation>
    <scope>NUCLEOTIDE SEQUENCE</scope>
    <source>
        <strain evidence="2">NIES-3780</strain>
    </source>
</reference>
<organism evidence="2 3">
    <name type="scientific">Volvox africanus</name>
    <dbReference type="NCBI Taxonomy" id="51714"/>
    <lineage>
        <taxon>Eukaryota</taxon>
        <taxon>Viridiplantae</taxon>
        <taxon>Chlorophyta</taxon>
        <taxon>core chlorophytes</taxon>
        <taxon>Chlorophyceae</taxon>
        <taxon>CS clade</taxon>
        <taxon>Chlamydomonadales</taxon>
        <taxon>Volvocaceae</taxon>
        <taxon>Volvox</taxon>
    </lineage>
</organism>
<feature type="domain" description="HNH nuclease" evidence="1">
    <location>
        <begin position="245"/>
        <end position="304"/>
    </location>
</feature>
<protein>
    <recommendedName>
        <fullName evidence="1">HNH nuclease domain-containing protein</fullName>
    </recommendedName>
</protein>
<keyword evidence="3" id="KW-1185">Reference proteome</keyword>
<evidence type="ECO:0000313" key="2">
    <source>
        <dbReference type="EMBL" id="GIL68739.1"/>
    </source>
</evidence>
<dbReference type="AlphaFoldDB" id="A0A8J4BTI7"/>
<dbReference type="EMBL" id="BNCO01000127">
    <property type="protein sequence ID" value="GIL68739.1"/>
    <property type="molecule type" value="Genomic_DNA"/>
</dbReference>
<dbReference type="Pfam" id="PF13391">
    <property type="entry name" value="HNH_2"/>
    <property type="match status" value="1"/>
</dbReference>
<evidence type="ECO:0000313" key="3">
    <source>
        <dbReference type="Proteomes" id="UP000747399"/>
    </source>
</evidence>
<comment type="caution">
    <text evidence="2">The sequence shown here is derived from an EMBL/GenBank/DDBJ whole genome shotgun (WGS) entry which is preliminary data.</text>
</comment>
<sequence>MYGIRHLRLSLCRLVKDIIFVDLYYFDTLTSHVSFEFRCCRCTHRFLRLIMALTDRLAACKRLAELYKDDLRSSLPLMKTLSSLGDDAFLTLHDGWEAYIDSPVEKAFVEMTLSGMSVGPGPSSRMTSEAMLQDIQENVKLTQKEVVLTHEKVDLTHEKVNLTQQQVNLTQQQVNLTQQQVNLTQQQVNLTQQQVSFLAKLVVDEFTYTTGKISGSHQDQDFKKQLQMYYGHQHGNQQEPSQLSCMLLDVLLPKSLVVGTHIFKRCWRGKMKLILGLPDINDPRNGLLLCKGLQHALDDSRICFAYDNHEGEQKFILELLDRNLQNTTVWEYMQENNLTKYKLEQFGEGERKVALLSTFGQLKGKSLTFSNGKHPFKRCLAFHAKQAVRRAHEEGWLPDNWEPMASLTYASEEAKERLGTWLDMVRDAPAPISESSIKDDED</sequence>
<accession>A0A8J4BTI7</accession>
<gene>
    <name evidence="2" type="ORF">Vafri_21977</name>
</gene>